<gene>
    <name evidence="2" type="ORF">Pan241w_32010</name>
</gene>
<evidence type="ECO:0000259" key="1">
    <source>
        <dbReference type="Pfam" id="PF13480"/>
    </source>
</evidence>
<evidence type="ECO:0000313" key="3">
    <source>
        <dbReference type="Proteomes" id="UP000317171"/>
    </source>
</evidence>
<dbReference type="RefSeq" id="WP_197999947.1">
    <property type="nucleotide sequence ID" value="NZ_CP036269.1"/>
</dbReference>
<proteinExistence type="predicted"/>
<dbReference type="InterPro" id="IPR038740">
    <property type="entry name" value="BioF2-like_GNAT_dom"/>
</dbReference>
<dbReference type="KEGG" id="gaz:Pan241w_32010"/>
<protein>
    <recommendedName>
        <fullName evidence="1">BioF2-like acetyltransferase domain-containing protein</fullName>
    </recommendedName>
</protein>
<dbReference type="Gene3D" id="3.40.630.30">
    <property type="match status" value="1"/>
</dbReference>
<dbReference type="SUPFAM" id="SSF55729">
    <property type="entry name" value="Acyl-CoA N-acyltransferases (Nat)"/>
    <property type="match status" value="1"/>
</dbReference>
<keyword evidence="3" id="KW-1185">Reference proteome</keyword>
<reference evidence="2 3" key="1">
    <citation type="submission" date="2019-02" db="EMBL/GenBank/DDBJ databases">
        <title>Deep-cultivation of Planctomycetes and their phenomic and genomic characterization uncovers novel biology.</title>
        <authorList>
            <person name="Wiegand S."/>
            <person name="Jogler M."/>
            <person name="Boedeker C."/>
            <person name="Pinto D."/>
            <person name="Vollmers J."/>
            <person name="Rivas-Marin E."/>
            <person name="Kohn T."/>
            <person name="Peeters S.H."/>
            <person name="Heuer A."/>
            <person name="Rast P."/>
            <person name="Oberbeckmann S."/>
            <person name="Bunk B."/>
            <person name="Jeske O."/>
            <person name="Meyerdierks A."/>
            <person name="Storesund J.E."/>
            <person name="Kallscheuer N."/>
            <person name="Luecker S."/>
            <person name="Lage O.M."/>
            <person name="Pohl T."/>
            <person name="Merkel B.J."/>
            <person name="Hornburger P."/>
            <person name="Mueller R.-W."/>
            <person name="Bruemmer F."/>
            <person name="Labrenz M."/>
            <person name="Spormann A.M."/>
            <person name="Op den Camp H."/>
            <person name="Overmann J."/>
            <person name="Amann R."/>
            <person name="Jetten M.S.M."/>
            <person name="Mascher T."/>
            <person name="Medema M.H."/>
            <person name="Devos D.P."/>
            <person name="Kaster A.-K."/>
            <person name="Ovreas L."/>
            <person name="Rohde M."/>
            <person name="Galperin M.Y."/>
            <person name="Jogler C."/>
        </authorList>
    </citation>
    <scope>NUCLEOTIDE SEQUENCE [LARGE SCALE GENOMIC DNA]</scope>
    <source>
        <strain evidence="2 3">Pan241w</strain>
    </source>
</reference>
<dbReference type="EMBL" id="CP036269">
    <property type="protein sequence ID" value="QDT43104.1"/>
    <property type="molecule type" value="Genomic_DNA"/>
</dbReference>
<dbReference type="Proteomes" id="UP000317171">
    <property type="component" value="Chromosome"/>
</dbReference>
<dbReference type="AlphaFoldDB" id="A0A517RGU5"/>
<dbReference type="Pfam" id="PF13480">
    <property type="entry name" value="Acetyltransf_6"/>
    <property type="match status" value="1"/>
</dbReference>
<accession>A0A517RGU5</accession>
<organism evidence="2 3">
    <name type="scientific">Gimesia alba</name>
    <dbReference type="NCBI Taxonomy" id="2527973"/>
    <lineage>
        <taxon>Bacteria</taxon>
        <taxon>Pseudomonadati</taxon>
        <taxon>Planctomycetota</taxon>
        <taxon>Planctomycetia</taxon>
        <taxon>Planctomycetales</taxon>
        <taxon>Planctomycetaceae</taxon>
        <taxon>Gimesia</taxon>
    </lineage>
</organism>
<evidence type="ECO:0000313" key="2">
    <source>
        <dbReference type="EMBL" id="QDT43104.1"/>
    </source>
</evidence>
<dbReference type="InterPro" id="IPR016181">
    <property type="entry name" value="Acyl_CoA_acyltransferase"/>
</dbReference>
<feature type="domain" description="BioF2-like acetyltransferase" evidence="1">
    <location>
        <begin position="205"/>
        <end position="348"/>
    </location>
</feature>
<sequence>MTTTDCLNQPIDTKTDINYEQNTHSALSISLYDSNQKEYCLKLWKTLEAQFNDVPLMCSHIWTSTWLEHYGDLIPYSFAVAFKEDLPCGICLLTEGIDQFDGPLAVNTLHLGTAGEPAADSVCVEYNALLVQAEDQRAFMSDLLSTISENNEWDSFMFDGFASAELEAWDLPLQETTIRKIESHYFDLKQIREEEREVISGFGYSTRKNLRKNMKSYGSLTTEWAETTDEADSIFADLVSLHQARWQKEGQPGSYASTRFTEFHKDLIQKLIPSNQMGLFRVKIEGQVIGCVQVLMDRNRVLCYQGGSAEYKGKLSPGVIADYLCIEECFIRGFDAYDFLAGNTHHKQKMSTHHSYLTWAQIKRPRWKFTALNALRKIKQSMNLIKRVNQKPE</sequence>
<name>A0A517RGU5_9PLAN</name>